<dbReference type="AlphaFoldDB" id="A0A806KFW1"/>
<reference evidence="1" key="1">
    <citation type="submission" date="2012-03" db="EMBL/GenBank/DDBJ databases">
        <title>Functional metagenomics reveals considerable lignocellulase gene clusters in the gut microbiome of a wood-feeding higher termite.</title>
        <authorList>
            <person name="Liu N."/>
        </authorList>
    </citation>
    <scope>NUCLEOTIDE SEQUENCE</scope>
</reference>
<proteinExistence type="predicted"/>
<evidence type="ECO:0000313" key="1">
    <source>
        <dbReference type="EMBL" id="AGS53515.1"/>
    </source>
</evidence>
<name>A0A806KFW1_9BACT</name>
<protein>
    <submittedName>
        <fullName evidence="1">Uncharacterized protein</fullName>
    </submittedName>
</protein>
<accession>A0A806KFW1</accession>
<sequence>MTVNAVGWPVILIPEGATEITIEKSAIDQMYRPPYVRSNKQRQWVDWSATQSGIRHNSGTERRNGTIELLFRVVYWQKGSFVAGKTSDEKLVITQFYVTKTAGPVFKRRYDLLRA</sequence>
<dbReference type="EMBL" id="JQ844235">
    <property type="protein sequence ID" value="AGS53515.1"/>
    <property type="molecule type" value="Genomic_DNA"/>
</dbReference>
<organism evidence="1">
    <name type="scientific">uncultured bacterium contig00055</name>
    <dbReference type="NCBI Taxonomy" id="1181539"/>
    <lineage>
        <taxon>Bacteria</taxon>
        <taxon>environmental samples</taxon>
    </lineage>
</organism>